<dbReference type="SUPFAM" id="SSF160582">
    <property type="entry name" value="MbtH-like"/>
    <property type="match status" value="1"/>
</dbReference>
<accession>A0A6L8LXP6</accession>
<dbReference type="AlphaFoldDB" id="A0A6L8LXP6"/>
<dbReference type="PANTHER" id="PTHR38444:SF1">
    <property type="entry name" value="ENTEROBACTIN BIOSYNTHESIS PROTEIN YBDZ"/>
    <property type="match status" value="1"/>
</dbReference>
<dbReference type="Proteomes" id="UP000478571">
    <property type="component" value="Unassembled WGS sequence"/>
</dbReference>
<feature type="domain" description="MbtH-like" evidence="1">
    <location>
        <begin position="1"/>
        <end position="48"/>
    </location>
</feature>
<dbReference type="EMBL" id="WWEU01000007">
    <property type="protein sequence ID" value="MYM60881.1"/>
    <property type="molecule type" value="Genomic_DNA"/>
</dbReference>
<dbReference type="SMART" id="SM00923">
    <property type="entry name" value="MbtH"/>
    <property type="match status" value="1"/>
</dbReference>
<comment type="caution">
    <text evidence="2">The sequence shown here is derived from an EMBL/GenBank/DDBJ whole genome shotgun (WGS) entry which is preliminary data.</text>
</comment>
<sequence length="77" mass="8959">MLTDVLFEVVKNHEEQYSIWPACKAIPKGWSSGIFQGPREECLDKIQDIWTDMRPKSLREALEKNRKSVHRVSDSSL</sequence>
<protein>
    <submittedName>
        <fullName evidence="2">MbtH family NRPS accessory protein</fullName>
    </submittedName>
</protein>
<name>A0A6L8LXP6_9VIBR</name>
<evidence type="ECO:0000313" key="3">
    <source>
        <dbReference type="Proteomes" id="UP000478571"/>
    </source>
</evidence>
<dbReference type="GO" id="GO:0019290">
    <property type="term" value="P:siderophore biosynthetic process"/>
    <property type="evidence" value="ECO:0007669"/>
    <property type="project" value="TreeGrafter"/>
</dbReference>
<dbReference type="Pfam" id="PF03621">
    <property type="entry name" value="MbtH"/>
    <property type="match status" value="1"/>
</dbReference>
<dbReference type="PANTHER" id="PTHR38444">
    <property type="entry name" value="ENTEROBACTIN BIOSYNTHESIS PROTEIN YBDZ"/>
    <property type="match status" value="1"/>
</dbReference>
<dbReference type="InterPro" id="IPR005153">
    <property type="entry name" value="MbtH-like_dom"/>
</dbReference>
<dbReference type="RefSeq" id="WP_160931911.1">
    <property type="nucleotide sequence ID" value="NZ_WWEU01000007.1"/>
</dbReference>
<dbReference type="Gene3D" id="3.90.820.10">
    <property type="entry name" value="Structural Genomics, Unknown Function 30-nov-00 1gh9 Mol_id"/>
    <property type="match status" value="1"/>
</dbReference>
<dbReference type="InterPro" id="IPR038020">
    <property type="entry name" value="MbtH-like_sf"/>
</dbReference>
<dbReference type="GO" id="GO:0005829">
    <property type="term" value="C:cytosol"/>
    <property type="evidence" value="ECO:0007669"/>
    <property type="project" value="TreeGrafter"/>
</dbReference>
<evidence type="ECO:0000259" key="1">
    <source>
        <dbReference type="SMART" id="SM00923"/>
    </source>
</evidence>
<evidence type="ECO:0000313" key="2">
    <source>
        <dbReference type="EMBL" id="MYM60881.1"/>
    </source>
</evidence>
<proteinExistence type="predicted"/>
<reference evidence="2 3" key="1">
    <citation type="submission" date="2020-01" db="EMBL/GenBank/DDBJ databases">
        <title>Draft Genome Sequence of Vibrio sp. strain OCN044, Isolated from a Healthy Coral at Palmyra Atoll.</title>
        <authorList>
            <person name="Videau P."/>
            <person name="Loughran R."/>
            <person name="Esquivel A."/>
            <person name="Deadmond M."/>
            <person name="Paddock B.E."/>
            <person name="Saw J.H."/>
            <person name="Ushijima B."/>
        </authorList>
    </citation>
    <scope>NUCLEOTIDE SEQUENCE [LARGE SCALE GENOMIC DNA]</scope>
    <source>
        <strain evidence="2 3">OCN044</strain>
    </source>
</reference>
<keyword evidence="3" id="KW-1185">Reference proteome</keyword>
<gene>
    <name evidence="2" type="ORF">GTG28_16765</name>
</gene>
<organism evidence="2 3">
    <name type="scientific">Vibrio tetraodonis subsp. pristinus</name>
    <dbReference type="NCBI Taxonomy" id="2695891"/>
    <lineage>
        <taxon>Bacteria</taxon>
        <taxon>Pseudomonadati</taxon>
        <taxon>Pseudomonadota</taxon>
        <taxon>Gammaproteobacteria</taxon>
        <taxon>Vibrionales</taxon>
        <taxon>Vibrionaceae</taxon>
        <taxon>Vibrio</taxon>
    </lineage>
</organism>
<dbReference type="InterPro" id="IPR037407">
    <property type="entry name" value="MLP_fam"/>
</dbReference>